<reference evidence="7 8" key="1">
    <citation type="journal article" date="2024" name="IMA Fungus">
        <title>Apiospora arundinis, a panoply of carbohydrate-active enzymes and secondary metabolites.</title>
        <authorList>
            <person name="Sorensen T."/>
            <person name="Petersen C."/>
            <person name="Muurmann A.T."/>
            <person name="Christiansen J.V."/>
            <person name="Brundto M.L."/>
            <person name="Overgaard C.K."/>
            <person name="Boysen A.T."/>
            <person name="Wollenberg R.D."/>
            <person name="Larsen T.O."/>
            <person name="Sorensen J.L."/>
            <person name="Nielsen K.L."/>
            <person name="Sondergaard T.E."/>
        </authorList>
    </citation>
    <scope>NUCLEOTIDE SEQUENCE [LARGE SCALE GENOMIC DNA]</scope>
    <source>
        <strain evidence="7 8">AAU 773</strain>
    </source>
</reference>
<organism evidence="7 8">
    <name type="scientific">Apiospora arundinis</name>
    <dbReference type="NCBI Taxonomy" id="335852"/>
    <lineage>
        <taxon>Eukaryota</taxon>
        <taxon>Fungi</taxon>
        <taxon>Dikarya</taxon>
        <taxon>Ascomycota</taxon>
        <taxon>Pezizomycotina</taxon>
        <taxon>Sordariomycetes</taxon>
        <taxon>Xylariomycetidae</taxon>
        <taxon>Amphisphaeriales</taxon>
        <taxon>Apiosporaceae</taxon>
        <taxon>Apiospora</taxon>
    </lineage>
</organism>
<dbReference type="Proteomes" id="UP001390339">
    <property type="component" value="Unassembled WGS sequence"/>
</dbReference>
<keyword evidence="7" id="KW-0378">Hydrolase</keyword>
<keyword evidence="2 4" id="KW-0863">Zinc-finger</keyword>
<feature type="domain" description="MYND-type" evidence="6">
    <location>
        <begin position="8"/>
        <end position="44"/>
    </location>
</feature>
<evidence type="ECO:0000313" key="8">
    <source>
        <dbReference type="Proteomes" id="UP001390339"/>
    </source>
</evidence>
<name>A0ABR2IRD1_9PEZI</name>
<dbReference type="SUPFAM" id="SSF144232">
    <property type="entry name" value="HIT/MYND zinc finger-like"/>
    <property type="match status" value="1"/>
</dbReference>
<gene>
    <name evidence="7" type="ORF">PGQ11_006005</name>
</gene>
<dbReference type="PROSITE" id="PS50865">
    <property type="entry name" value="ZF_MYND_2"/>
    <property type="match status" value="1"/>
</dbReference>
<accession>A0ABR2IRD1</accession>
<protein>
    <submittedName>
        <fullName evidence="7">Ubiquitin carboxyl-terminal hydrolase 19</fullName>
    </submittedName>
</protein>
<dbReference type="PROSITE" id="PS01360">
    <property type="entry name" value="ZF_MYND_1"/>
    <property type="match status" value="1"/>
</dbReference>
<dbReference type="InterPro" id="IPR002893">
    <property type="entry name" value="Znf_MYND"/>
</dbReference>
<evidence type="ECO:0000256" key="1">
    <source>
        <dbReference type="ARBA" id="ARBA00022723"/>
    </source>
</evidence>
<evidence type="ECO:0000259" key="6">
    <source>
        <dbReference type="PROSITE" id="PS50865"/>
    </source>
</evidence>
<proteinExistence type="predicted"/>
<evidence type="ECO:0000256" key="3">
    <source>
        <dbReference type="ARBA" id="ARBA00022833"/>
    </source>
</evidence>
<keyword evidence="8" id="KW-1185">Reference proteome</keyword>
<dbReference type="Pfam" id="PF01753">
    <property type="entry name" value="zf-MYND"/>
    <property type="match status" value="1"/>
</dbReference>
<keyword evidence="3" id="KW-0862">Zinc</keyword>
<sequence length="462" mass="52197">MEGRLRQCTICGAFSAKPCSHCCSTAYCSPECEQTDWPIHKTPCSYFQNFRACRPSGSHYLGVWFPMTGDRQRPPELCWLQAEEVEKGIFEPAQTQVDLMLRVPGRPAGCSPDNSVVHVVRSNILRGRPRLPDSLHIMYLDQDKNDDRLLKVNETLPQNLASAKKKEEEEGGIQWKGPLLVYLKAGTDFDAPNMADVTLTDYRDAIDYLSYYRPALSGSLIDLVGGLTAHPDASPYGDDEYIMTRLTQKVQGVRINCVGDQLADPDGRRFVAVDVPKTHPLFKNSSSDAEEDGCCSDMLDVAHTSLGEGWVTYTYKYKHKTPRGRGGGRHRNILPYPFNDRNTNERSLADARQEEANQRNPCAEKLMRRISGDLRDLRRFPGSDEDDQSLRWAAIPKWRLPLTTGSILVVKRDQTDLKISTVRALCQLLEYRVMPLLAREQEVGKREILDALKDKEALKGFM</sequence>
<evidence type="ECO:0000256" key="2">
    <source>
        <dbReference type="ARBA" id="ARBA00022771"/>
    </source>
</evidence>
<dbReference type="GO" id="GO:0016787">
    <property type="term" value="F:hydrolase activity"/>
    <property type="evidence" value="ECO:0007669"/>
    <property type="project" value="UniProtKB-KW"/>
</dbReference>
<dbReference type="EMBL" id="JAPCWZ010000004">
    <property type="protein sequence ID" value="KAK8867427.1"/>
    <property type="molecule type" value="Genomic_DNA"/>
</dbReference>
<evidence type="ECO:0000256" key="4">
    <source>
        <dbReference type="PROSITE-ProRule" id="PRU00134"/>
    </source>
</evidence>
<dbReference type="Gene3D" id="6.10.140.2220">
    <property type="match status" value="1"/>
</dbReference>
<feature type="region of interest" description="Disordered" evidence="5">
    <location>
        <begin position="321"/>
        <end position="343"/>
    </location>
</feature>
<comment type="caution">
    <text evidence="7">The sequence shown here is derived from an EMBL/GenBank/DDBJ whole genome shotgun (WGS) entry which is preliminary data.</text>
</comment>
<evidence type="ECO:0000256" key="5">
    <source>
        <dbReference type="SAM" id="MobiDB-lite"/>
    </source>
</evidence>
<feature type="compositionally biased region" description="Basic residues" evidence="5">
    <location>
        <begin position="321"/>
        <end position="332"/>
    </location>
</feature>
<keyword evidence="1" id="KW-0479">Metal-binding</keyword>
<evidence type="ECO:0000313" key="7">
    <source>
        <dbReference type="EMBL" id="KAK8867427.1"/>
    </source>
</evidence>